<evidence type="ECO:0000256" key="1">
    <source>
        <dbReference type="SAM" id="Phobius"/>
    </source>
</evidence>
<organism evidence="2 5">
    <name type="scientific">Fulvivirga sedimenti</name>
    <dbReference type="NCBI Taxonomy" id="2879465"/>
    <lineage>
        <taxon>Bacteria</taxon>
        <taxon>Pseudomonadati</taxon>
        <taxon>Bacteroidota</taxon>
        <taxon>Cytophagia</taxon>
        <taxon>Cytophagales</taxon>
        <taxon>Fulvivirgaceae</taxon>
        <taxon>Fulvivirga</taxon>
    </lineage>
</organism>
<evidence type="ECO:0000313" key="4">
    <source>
        <dbReference type="EMBL" id="MCA6076789.1"/>
    </source>
</evidence>
<gene>
    <name evidence="2" type="primary">madL</name>
    <name evidence="2" type="ORF">LDX50_06370</name>
    <name evidence="3" type="ORF">LDX50_12340</name>
    <name evidence="4" type="ORF">LDX50_18060</name>
</gene>
<name>A0A9X1HLL0_9BACT</name>
<dbReference type="Proteomes" id="UP001139409">
    <property type="component" value="Unassembled WGS sequence"/>
</dbReference>
<dbReference type="EMBL" id="JAIXNE010000002">
    <property type="protein sequence ID" value="MCA6074484.1"/>
    <property type="molecule type" value="Genomic_DNA"/>
</dbReference>
<evidence type="ECO:0000313" key="3">
    <source>
        <dbReference type="EMBL" id="MCA6075661.1"/>
    </source>
</evidence>
<keyword evidence="1" id="KW-0472">Membrane</keyword>
<feature type="transmembrane region" description="Helical" evidence="1">
    <location>
        <begin position="64"/>
        <end position="84"/>
    </location>
</feature>
<feature type="transmembrane region" description="Helical" evidence="1">
    <location>
        <begin position="23"/>
        <end position="44"/>
    </location>
</feature>
<dbReference type="InterPro" id="IPR004690">
    <property type="entry name" value="Maln_transptMadL"/>
</dbReference>
<dbReference type="EMBL" id="JAIXNE010000003">
    <property type="protein sequence ID" value="MCA6075661.1"/>
    <property type="molecule type" value="Genomic_DNA"/>
</dbReference>
<dbReference type="Pfam" id="PF03817">
    <property type="entry name" value="MadL"/>
    <property type="match status" value="1"/>
</dbReference>
<keyword evidence="1" id="KW-1133">Transmembrane helix</keyword>
<dbReference type="NCBIfam" id="TIGR00807">
    <property type="entry name" value="malonate_madL"/>
    <property type="match status" value="1"/>
</dbReference>
<proteinExistence type="predicted"/>
<comment type="caution">
    <text evidence="2">The sequence shown here is derived from an EMBL/GenBank/DDBJ whole genome shotgun (WGS) entry which is preliminary data.</text>
</comment>
<accession>A0A9X1HLL0</accession>
<keyword evidence="1" id="KW-0812">Transmembrane</keyword>
<reference evidence="2" key="1">
    <citation type="submission" date="2021-09" db="EMBL/GenBank/DDBJ databases">
        <title>Fulvivirga sp. isolated from coastal sediment.</title>
        <authorList>
            <person name="Yu H."/>
        </authorList>
    </citation>
    <scope>NUCLEOTIDE SEQUENCE</scope>
    <source>
        <strain evidence="2">1062</strain>
    </source>
</reference>
<evidence type="ECO:0000313" key="5">
    <source>
        <dbReference type="Proteomes" id="UP001139409"/>
    </source>
</evidence>
<keyword evidence="5" id="KW-1185">Reference proteome</keyword>
<feature type="transmembrane region" description="Helical" evidence="1">
    <location>
        <begin position="90"/>
        <end position="109"/>
    </location>
</feature>
<evidence type="ECO:0000313" key="2">
    <source>
        <dbReference type="EMBL" id="MCA6074484.1"/>
    </source>
</evidence>
<protein>
    <submittedName>
        <fullName evidence="2">Malonate transporter subunit MadL</fullName>
    </submittedName>
</protein>
<dbReference type="EMBL" id="JAIXNE010000004">
    <property type="protein sequence ID" value="MCA6076789.1"/>
    <property type="molecule type" value="Genomic_DNA"/>
</dbReference>
<dbReference type="RefSeq" id="WP_225697601.1">
    <property type="nucleotide sequence ID" value="NZ_JAIXNE010000002.1"/>
</dbReference>
<sequence length="122" mass="13058">MRIYGVAILAACYLIGQLVGLYLGYWLGIGGNVGGVGFGMLLLIFMNGRMKDSMPKVKDTKDGIYFWSAMYIPVVIAMAATLNVRAAVSGGWVAVLAGIIATSACYFFVPFISRMASAKTNQ</sequence>
<dbReference type="AlphaFoldDB" id="A0A9X1HLL0"/>
<dbReference type="GO" id="GO:0016020">
    <property type="term" value="C:membrane"/>
    <property type="evidence" value="ECO:0007669"/>
    <property type="project" value="InterPro"/>
</dbReference>